<dbReference type="EMBL" id="JABWUV010000014">
    <property type="protein sequence ID" value="KAF6308069.1"/>
    <property type="molecule type" value="Genomic_DNA"/>
</dbReference>
<dbReference type="Proteomes" id="UP000527355">
    <property type="component" value="Unassembled WGS sequence"/>
</dbReference>
<evidence type="ECO:0000256" key="1">
    <source>
        <dbReference type="SAM" id="MobiDB-lite"/>
    </source>
</evidence>
<reference evidence="2 3" key="1">
    <citation type="journal article" date="2020" name="Nature">
        <title>Six reference-quality genomes reveal evolution of bat adaptations.</title>
        <authorList>
            <person name="Jebb D."/>
            <person name="Huang Z."/>
            <person name="Pippel M."/>
            <person name="Hughes G.M."/>
            <person name="Lavrichenko K."/>
            <person name="Devanna P."/>
            <person name="Winkler S."/>
            <person name="Jermiin L.S."/>
            <person name="Skirmuntt E.C."/>
            <person name="Katzourakis A."/>
            <person name="Burkitt-Gray L."/>
            <person name="Ray D.A."/>
            <person name="Sullivan K.A.M."/>
            <person name="Roscito J.G."/>
            <person name="Kirilenko B.M."/>
            <person name="Davalos L.M."/>
            <person name="Corthals A.P."/>
            <person name="Power M.L."/>
            <person name="Jones G."/>
            <person name="Ransome R.D."/>
            <person name="Dechmann D.K.N."/>
            <person name="Locatelli A.G."/>
            <person name="Puechmaille S.J."/>
            <person name="Fedrigo O."/>
            <person name="Jarvis E.D."/>
            <person name="Hiller M."/>
            <person name="Vernes S.C."/>
            <person name="Myers E.W."/>
            <person name="Teeling E.C."/>
        </authorList>
    </citation>
    <scope>NUCLEOTIDE SEQUENCE [LARGE SCALE GENOMIC DNA]</scope>
    <source>
        <strain evidence="2">MMyoMyo1</strain>
        <tissue evidence="2">Flight muscle</tissue>
    </source>
</reference>
<feature type="compositionally biased region" description="Basic and acidic residues" evidence="1">
    <location>
        <begin position="1"/>
        <end position="11"/>
    </location>
</feature>
<name>A0A7J7U5C7_MYOMY</name>
<keyword evidence="3" id="KW-1185">Reference proteome</keyword>
<feature type="region of interest" description="Disordered" evidence="1">
    <location>
        <begin position="1"/>
        <end position="110"/>
    </location>
</feature>
<dbReference type="AlphaFoldDB" id="A0A7J7U5C7"/>
<organism evidence="2 3">
    <name type="scientific">Myotis myotis</name>
    <name type="common">Greater mouse-eared bat</name>
    <name type="synonym">Vespertilio myotis</name>
    <dbReference type="NCBI Taxonomy" id="51298"/>
    <lineage>
        <taxon>Eukaryota</taxon>
        <taxon>Metazoa</taxon>
        <taxon>Chordata</taxon>
        <taxon>Craniata</taxon>
        <taxon>Vertebrata</taxon>
        <taxon>Euteleostomi</taxon>
        <taxon>Mammalia</taxon>
        <taxon>Eutheria</taxon>
        <taxon>Laurasiatheria</taxon>
        <taxon>Chiroptera</taxon>
        <taxon>Yangochiroptera</taxon>
        <taxon>Vespertilionidae</taxon>
        <taxon>Myotis</taxon>
    </lineage>
</organism>
<gene>
    <name evidence="2" type="ORF">mMyoMyo1_008854</name>
</gene>
<accession>A0A7J7U5C7</accession>
<feature type="compositionally biased region" description="Low complexity" evidence="1">
    <location>
        <begin position="17"/>
        <end position="32"/>
    </location>
</feature>
<comment type="caution">
    <text evidence="2">The sequence shown here is derived from an EMBL/GenBank/DDBJ whole genome shotgun (WGS) entry which is preliminary data.</text>
</comment>
<proteinExistence type="predicted"/>
<evidence type="ECO:0000313" key="3">
    <source>
        <dbReference type="Proteomes" id="UP000527355"/>
    </source>
</evidence>
<sequence length="142" mass="15534">MQSHFPQEKSYAHKLLHSPTSSPVTPPWTLSLVLSCPQRLHPQGGLSPQSEGASAVKPGHTLRDYPPGHRCPPGSSRASAQREEETWMRKKHQLAASCTPPPTGHQPETWACALDQNGTGKLLVHRTDAQPTEPHQPGHQDL</sequence>
<evidence type="ECO:0000313" key="2">
    <source>
        <dbReference type="EMBL" id="KAF6308069.1"/>
    </source>
</evidence>
<protein>
    <submittedName>
        <fullName evidence="2">Uncharacterized protein</fullName>
    </submittedName>
</protein>